<dbReference type="InterPro" id="IPR000760">
    <property type="entry name" value="Inositol_monophosphatase-like"/>
</dbReference>
<comment type="cofactor">
    <cofactor evidence="1">
        <name>Mg(2+)</name>
        <dbReference type="ChEBI" id="CHEBI:18420"/>
    </cofactor>
</comment>
<dbReference type="Pfam" id="PF00459">
    <property type="entry name" value="Inositol_P"/>
    <property type="match status" value="1"/>
</dbReference>
<dbReference type="Gene3D" id="3.30.540.10">
    <property type="entry name" value="Fructose-1,6-Bisphosphatase, subunit A, domain 1"/>
    <property type="match status" value="1"/>
</dbReference>
<dbReference type="AlphaFoldDB" id="A0A2S1R529"/>
<dbReference type="GO" id="GO:0008441">
    <property type="term" value="F:3'(2'),5'-bisphosphate nucleotidase activity"/>
    <property type="evidence" value="ECO:0007669"/>
    <property type="project" value="TreeGrafter"/>
</dbReference>
<dbReference type="Proteomes" id="UP000244928">
    <property type="component" value="Chromosome"/>
</dbReference>
<feature type="binding site" evidence="1">
    <location>
        <position position="86"/>
    </location>
    <ligand>
        <name>Mg(2+)</name>
        <dbReference type="ChEBI" id="CHEBI:18420"/>
        <label>1</label>
        <note>catalytic</note>
    </ligand>
</feature>
<dbReference type="KEGG" id="dlu:A6035_03450"/>
<dbReference type="EMBL" id="CP015449">
    <property type="protein sequence ID" value="AWH91383.1"/>
    <property type="molecule type" value="Genomic_DNA"/>
</dbReference>
<evidence type="ECO:0000313" key="2">
    <source>
        <dbReference type="EMBL" id="AWH91383.1"/>
    </source>
</evidence>
<dbReference type="GO" id="GO:0046872">
    <property type="term" value="F:metal ion binding"/>
    <property type="evidence" value="ECO:0007669"/>
    <property type="project" value="UniProtKB-KW"/>
</dbReference>
<feature type="binding site" evidence="1">
    <location>
        <position position="89"/>
    </location>
    <ligand>
        <name>Mg(2+)</name>
        <dbReference type="ChEBI" id="CHEBI:18420"/>
        <label>1</label>
        <note>catalytic</note>
    </ligand>
</feature>
<dbReference type="GO" id="GO:0000103">
    <property type="term" value="P:sulfate assimilation"/>
    <property type="evidence" value="ECO:0007669"/>
    <property type="project" value="TreeGrafter"/>
</dbReference>
<feature type="binding site" evidence="1">
    <location>
        <position position="88"/>
    </location>
    <ligand>
        <name>Mg(2+)</name>
        <dbReference type="ChEBI" id="CHEBI:18420"/>
        <label>1</label>
        <note>catalytic</note>
    </ligand>
</feature>
<protein>
    <submittedName>
        <fullName evidence="2">Inositol monophosphatase</fullName>
    </submittedName>
</protein>
<keyword evidence="3" id="KW-1185">Reference proteome</keyword>
<proteinExistence type="predicted"/>
<keyword evidence="1" id="KW-0460">Magnesium</keyword>
<accession>A0A2S1R529</accession>
<dbReference type="OrthoDB" id="9772456at2"/>
<sequence length="273" mass="29400">MTPFPAHGRTNDQRSAEDLAAQAGRLLTDLRVSRVAPEDLGEFAEGEARSVILDRLAVARPDDLVFGEWDPDSRARLEADRVWFVDPLDGVRSYVTEGRPDWAVHVALWESGPEGVGGITACAIAMPAYGRVLTGRGATTYQPMSIIRGPRPGPLVPPREDDRLRIAVSEAEPPAFAEDLAAKLGASLVHLGSGGGKTATVLEGECDAYIHTSGHHQWDSAATVGVVQQRGLHASALDGSELVYNVEEIEYPDLLVCTREVADRVIEAVAEYL</sequence>
<dbReference type="GO" id="GO:0050427">
    <property type="term" value="P:3'-phosphoadenosine 5'-phosphosulfate metabolic process"/>
    <property type="evidence" value="ECO:0007669"/>
    <property type="project" value="TreeGrafter"/>
</dbReference>
<dbReference type="PANTHER" id="PTHR43028:SF5">
    <property type="entry name" value="3'(2'),5'-BISPHOSPHATE NUCLEOTIDASE 1"/>
    <property type="match status" value="1"/>
</dbReference>
<gene>
    <name evidence="2" type="ORF">A6035_03450</name>
</gene>
<dbReference type="InterPro" id="IPR050725">
    <property type="entry name" value="CysQ/Inositol_MonoPase"/>
</dbReference>
<dbReference type="Gene3D" id="3.40.190.80">
    <property type="match status" value="1"/>
</dbReference>
<keyword evidence="1" id="KW-0479">Metal-binding</keyword>
<dbReference type="RefSeq" id="WP_108846643.1">
    <property type="nucleotide sequence ID" value="NZ_CP015449.1"/>
</dbReference>
<feature type="binding site" evidence="1">
    <location>
        <position position="219"/>
    </location>
    <ligand>
        <name>Mg(2+)</name>
        <dbReference type="ChEBI" id="CHEBI:18420"/>
        <label>1</label>
        <note>catalytic</note>
    </ligand>
</feature>
<reference evidence="2 3" key="1">
    <citation type="submission" date="2016-04" db="EMBL/GenBank/DDBJ databases">
        <title>Complete genome sequence of Dietzia lutea YIM 80766T, a strain isolated from desert soil in Egypt.</title>
        <authorList>
            <person name="Zhao J."/>
            <person name="Hu B."/>
            <person name="Geng S."/>
            <person name="Nie Y."/>
            <person name="Tang Y."/>
        </authorList>
    </citation>
    <scope>NUCLEOTIDE SEQUENCE [LARGE SCALE GENOMIC DNA]</scope>
    <source>
        <strain evidence="2 3">YIM 80766</strain>
    </source>
</reference>
<name>A0A2S1R529_9ACTN</name>
<feature type="binding site" evidence="1">
    <location>
        <position position="68"/>
    </location>
    <ligand>
        <name>Mg(2+)</name>
        <dbReference type="ChEBI" id="CHEBI:18420"/>
        <label>1</label>
        <note>catalytic</note>
    </ligand>
</feature>
<evidence type="ECO:0000256" key="1">
    <source>
        <dbReference type="PIRSR" id="PIRSR600760-2"/>
    </source>
</evidence>
<dbReference type="SUPFAM" id="SSF56655">
    <property type="entry name" value="Carbohydrate phosphatase"/>
    <property type="match status" value="1"/>
</dbReference>
<evidence type="ECO:0000313" key="3">
    <source>
        <dbReference type="Proteomes" id="UP000244928"/>
    </source>
</evidence>
<organism evidence="2 3">
    <name type="scientific">Dietzia lutea</name>
    <dbReference type="NCBI Taxonomy" id="546160"/>
    <lineage>
        <taxon>Bacteria</taxon>
        <taxon>Bacillati</taxon>
        <taxon>Actinomycetota</taxon>
        <taxon>Actinomycetes</taxon>
        <taxon>Mycobacteriales</taxon>
        <taxon>Dietziaceae</taxon>
        <taxon>Dietzia</taxon>
    </lineage>
</organism>
<dbReference type="PANTHER" id="PTHR43028">
    <property type="entry name" value="3'(2'),5'-BISPHOSPHATE NUCLEOTIDASE 1"/>
    <property type="match status" value="1"/>
</dbReference>